<dbReference type="SUPFAM" id="SSF55781">
    <property type="entry name" value="GAF domain-like"/>
    <property type="match status" value="1"/>
</dbReference>
<gene>
    <name evidence="3" type="ORF">SAMN06295933_1684</name>
</gene>
<dbReference type="InterPro" id="IPR003607">
    <property type="entry name" value="HD/PDEase_dom"/>
</dbReference>
<dbReference type="Gene3D" id="1.10.3210.10">
    <property type="entry name" value="Hypothetical protein af1432"/>
    <property type="match status" value="2"/>
</dbReference>
<keyword evidence="4" id="KW-1185">Reference proteome</keyword>
<organism evidence="3 4">
    <name type="scientific">Desulfovibrio gilichinskyi</name>
    <dbReference type="NCBI Taxonomy" id="1519643"/>
    <lineage>
        <taxon>Bacteria</taxon>
        <taxon>Pseudomonadati</taxon>
        <taxon>Thermodesulfobacteriota</taxon>
        <taxon>Desulfovibrionia</taxon>
        <taxon>Desulfovibrionales</taxon>
        <taxon>Desulfovibrionaceae</taxon>
        <taxon>Desulfovibrio</taxon>
    </lineage>
</organism>
<keyword evidence="1" id="KW-0175">Coiled coil</keyword>
<evidence type="ECO:0000313" key="4">
    <source>
        <dbReference type="Proteomes" id="UP000192906"/>
    </source>
</evidence>
<name>A0A1X7D5P0_9BACT</name>
<protein>
    <submittedName>
        <fullName evidence="3">HD domain-containing protein</fullName>
    </submittedName>
</protein>
<evidence type="ECO:0000259" key="2">
    <source>
        <dbReference type="PROSITE" id="PS51832"/>
    </source>
</evidence>
<dbReference type="PANTHER" id="PTHR43155">
    <property type="entry name" value="CYCLIC DI-GMP PHOSPHODIESTERASE PA4108-RELATED"/>
    <property type="match status" value="1"/>
</dbReference>
<dbReference type="OrthoDB" id="9769359at2"/>
<dbReference type="PROSITE" id="PS51832">
    <property type="entry name" value="HD_GYP"/>
    <property type="match status" value="1"/>
</dbReference>
<dbReference type="SMART" id="SM00065">
    <property type="entry name" value="GAF"/>
    <property type="match status" value="1"/>
</dbReference>
<sequence>MKSTIHSNTESLISTQNKLEKLVKAGLALSAEKNIAKLITIIFDSARDLSNADGGVIYLKDGNKLAVELISLNSSSLVLGGLSEHPAPRVIVVPEIMDFLQKESVLFHACKAYKNKEIILTSDQNLSLFPTGLDNEPTDYIINSTISVPIITRGDELLGVLQLFNPCRESIHDISNTEFHTTNGLLESLVAQAAVGLDNRNLVNSLKETFNSLIKVIAASIDSKSPYTGGHCTRVPVLAEMLAHAVNETNEGPLTNFKIETEEEWRQIWIAAWLHDCGKITTPEYVINKATKLETIYDRIHEIRMRFEVLRRDAEIKYYKKIAEGETDITLLKEELESELEQLEIDFTFVAQSNIGGEFMSDEDIEEIKRIGERSWVSHYSDKIGISIDELRRKDETPEDSIPSIQKLLADKPEHIIPRTKKYPNIRDTLGNPISTPENEYNRGEIYNLCIKQGSLTAEDRFKINEHTLIGLEMLEQIPFPDSLKRVPEIAASHHETLIGTGYPLKKSKINLSVEARILTIADIFEALTASDRPYKKAKKISEALKIMKLMCNDQDIDCDIFNIFLQREVFTQYAQKFLSPEQCDAVEISDFLYK</sequence>
<dbReference type="InterPro" id="IPR003018">
    <property type="entry name" value="GAF"/>
</dbReference>
<dbReference type="AlphaFoldDB" id="A0A1X7D5P0"/>
<feature type="coiled-coil region" evidence="1">
    <location>
        <begin position="322"/>
        <end position="353"/>
    </location>
</feature>
<proteinExistence type="predicted"/>
<dbReference type="SUPFAM" id="SSF109604">
    <property type="entry name" value="HD-domain/PDEase-like"/>
    <property type="match status" value="2"/>
</dbReference>
<dbReference type="InterPro" id="IPR037522">
    <property type="entry name" value="HD_GYP_dom"/>
</dbReference>
<evidence type="ECO:0000313" key="3">
    <source>
        <dbReference type="EMBL" id="SMF09322.1"/>
    </source>
</evidence>
<dbReference type="SMART" id="SM00471">
    <property type="entry name" value="HDc"/>
    <property type="match status" value="1"/>
</dbReference>
<dbReference type="PANTHER" id="PTHR43155:SF2">
    <property type="entry name" value="CYCLIC DI-GMP PHOSPHODIESTERASE PA4108"/>
    <property type="match status" value="1"/>
</dbReference>
<dbReference type="EMBL" id="FWZU01000002">
    <property type="protein sequence ID" value="SMF09322.1"/>
    <property type="molecule type" value="Genomic_DNA"/>
</dbReference>
<dbReference type="Proteomes" id="UP000192906">
    <property type="component" value="Unassembled WGS sequence"/>
</dbReference>
<dbReference type="Pfam" id="PF01590">
    <property type="entry name" value="GAF"/>
    <property type="match status" value="1"/>
</dbReference>
<dbReference type="CDD" id="cd00077">
    <property type="entry name" value="HDc"/>
    <property type="match status" value="2"/>
</dbReference>
<dbReference type="InterPro" id="IPR029016">
    <property type="entry name" value="GAF-like_dom_sf"/>
</dbReference>
<dbReference type="Gene3D" id="3.30.450.40">
    <property type="match status" value="1"/>
</dbReference>
<feature type="domain" description="HD-GYP" evidence="2">
    <location>
        <begin position="380"/>
        <end position="580"/>
    </location>
</feature>
<dbReference type="Pfam" id="PF13487">
    <property type="entry name" value="HD_5"/>
    <property type="match status" value="1"/>
</dbReference>
<dbReference type="RefSeq" id="WP_085101075.1">
    <property type="nucleotide sequence ID" value="NZ_FWZU01000002.1"/>
</dbReference>
<dbReference type="STRING" id="1519643.SAMN06295933_1684"/>
<accession>A0A1X7D5P0</accession>
<reference evidence="4" key="1">
    <citation type="submission" date="2017-04" db="EMBL/GenBank/DDBJ databases">
        <authorList>
            <person name="Varghese N."/>
            <person name="Submissions S."/>
        </authorList>
    </citation>
    <scope>NUCLEOTIDE SEQUENCE [LARGE SCALE GENOMIC DNA]</scope>
    <source>
        <strain evidence="4">K3S</strain>
    </source>
</reference>
<evidence type="ECO:0000256" key="1">
    <source>
        <dbReference type="SAM" id="Coils"/>
    </source>
</evidence>